<name>A0A382NJQ2_9ZZZZ</name>
<dbReference type="PANTHER" id="PTHR35007:SF1">
    <property type="entry name" value="PILUS ASSEMBLY PROTEIN"/>
    <property type="match status" value="1"/>
</dbReference>
<keyword evidence="2" id="KW-0812">Transmembrane</keyword>
<feature type="transmembrane region" description="Helical" evidence="2">
    <location>
        <begin position="69"/>
        <end position="87"/>
    </location>
</feature>
<feature type="non-terminal residue" evidence="3">
    <location>
        <position position="182"/>
    </location>
</feature>
<protein>
    <recommendedName>
        <fullName evidence="4">Type II secretion system protein GspF domain-containing protein</fullName>
    </recommendedName>
</protein>
<organism evidence="3">
    <name type="scientific">marine metagenome</name>
    <dbReference type="NCBI Taxonomy" id="408172"/>
    <lineage>
        <taxon>unclassified sequences</taxon>
        <taxon>metagenomes</taxon>
        <taxon>ecological metagenomes</taxon>
    </lineage>
</organism>
<proteinExistence type="predicted"/>
<dbReference type="AlphaFoldDB" id="A0A382NJQ2"/>
<reference evidence="3" key="1">
    <citation type="submission" date="2018-05" db="EMBL/GenBank/DDBJ databases">
        <authorList>
            <person name="Lanie J.A."/>
            <person name="Ng W.-L."/>
            <person name="Kazmierczak K.M."/>
            <person name="Andrzejewski T.M."/>
            <person name="Davidsen T.M."/>
            <person name="Wayne K.J."/>
            <person name="Tettelin H."/>
            <person name="Glass J.I."/>
            <person name="Rusch D."/>
            <person name="Podicherti R."/>
            <person name="Tsui H.-C.T."/>
            <person name="Winkler M.E."/>
        </authorList>
    </citation>
    <scope>NUCLEOTIDE SEQUENCE</scope>
</reference>
<dbReference type="PANTHER" id="PTHR35007">
    <property type="entry name" value="INTEGRAL MEMBRANE PROTEIN-RELATED"/>
    <property type="match status" value="1"/>
</dbReference>
<evidence type="ECO:0008006" key="4">
    <source>
        <dbReference type="Google" id="ProtNLM"/>
    </source>
</evidence>
<feature type="transmembrane region" description="Helical" evidence="2">
    <location>
        <begin position="93"/>
        <end position="113"/>
    </location>
</feature>
<evidence type="ECO:0000256" key="2">
    <source>
        <dbReference type="SAM" id="Phobius"/>
    </source>
</evidence>
<accession>A0A382NJQ2</accession>
<feature type="region of interest" description="Disordered" evidence="1">
    <location>
        <begin position="10"/>
        <end position="30"/>
    </location>
</feature>
<keyword evidence="2" id="KW-0472">Membrane</keyword>
<dbReference type="EMBL" id="UINC01100675">
    <property type="protein sequence ID" value="SVC60910.1"/>
    <property type="molecule type" value="Genomic_DNA"/>
</dbReference>
<evidence type="ECO:0000256" key="1">
    <source>
        <dbReference type="SAM" id="MobiDB-lite"/>
    </source>
</evidence>
<keyword evidence="2" id="KW-1133">Transmembrane helix</keyword>
<sequence>MQPRLHLNRRLRDLGLSPTKGDTPTTQALNPRQRRIQQRLQDLEKKQKKKGSKARLHGDMLKAGLEPNARAYLFGSAGVGLVAAVAAYLSSLPWIVCMAAGLFAGYLLPKWFLSTLFNRRQKKFTSHFASALDVIIRGVRSGLPVTECLRIVSREIPDPVGNEFTQLVEGQKIGLTLTELLN</sequence>
<gene>
    <name evidence="3" type="ORF">METZ01_LOCUS313764</name>
</gene>
<feature type="compositionally biased region" description="Polar residues" evidence="1">
    <location>
        <begin position="20"/>
        <end position="30"/>
    </location>
</feature>
<evidence type="ECO:0000313" key="3">
    <source>
        <dbReference type="EMBL" id="SVC60910.1"/>
    </source>
</evidence>